<name>A0A059KHP1_9BURK</name>
<dbReference type="eggNOG" id="COG2018">
    <property type="taxonomic scope" value="Bacteria"/>
</dbReference>
<dbReference type="EMBL" id="AZRA01000125">
    <property type="protein sequence ID" value="KDB50613.1"/>
    <property type="molecule type" value="Genomic_DNA"/>
</dbReference>
<dbReference type="Gene3D" id="3.30.450.30">
    <property type="entry name" value="Dynein light chain 2a, cytoplasmic"/>
    <property type="match status" value="1"/>
</dbReference>
<keyword evidence="2" id="KW-1185">Reference proteome</keyword>
<dbReference type="Proteomes" id="UP000026714">
    <property type="component" value="Unassembled WGS sequence"/>
</dbReference>
<dbReference type="SUPFAM" id="SSF103196">
    <property type="entry name" value="Roadblock/LC7 domain"/>
    <property type="match status" value="1"/>
</dbReference>
<dbReference type="AlphaFoldDB" id="A0A059KHP1"/>
<proteinExistence type="predicted"/>
<comment type="caution">
    <text evidence="1">The sequence shown here is derived from an EMBL/GenBank/DDBJ whole genome shotgun (WGS) entry which is preliminary data.</text>
</comment>
<evidence type="ECO:0008006" key="3">
    <source>
        <dbReference type="Google" id="ProtNLM"/>
    </source>
</evidence>
<accession>A0A059KHP1</accession>
<sequence>MANIKQSLEQLMTVDGAMCAALVDSESGMMLGSTGSGVDLEIAAAGNTEVMRAKLRTMKQLGLDDRIDDLLITLGKQYHIIRPCTRQEGMFFYFVLDKSRANLALARRKVVDIDRDLQF</sequence>
<dbReference type="RefSeq" id="WP_037485488.1">
    <property type="nucleotide sequence ID" value="NZ_AZRA01000125.1"/>
</dbReference>
<evidence type="ECO:0000313" key="2">
    <source>
        <dbReference type="Proteomes" id="UP000026714"/>
    </source>
</evidence>
<organism evidence="1 2">
    <name type="scientific">Sphaerotilus natans subsp. natans DSM 6575</name>
    <dbReference type="NCBI Taxonomy" id="1286631"/>
    <lineage>
        <taxon>Bacteria</taxon>
        <taxon>Pseudomonadati</taxon>
        <taxon>Pseudomonadota</taxon>
        <taxon>Betaproteobacteria</taxon>
        <taxon>Burkholderiales</taxon>
        <taxon>Sphaerotilaceae</taxon>
        <taxon>Sphaerotilus</taxon>
    </lineage>
</organism>
<gene>
    <name evidence="1" type="ORF">X805_38210</name>
</gene>
<protein>
    <recommendedName>
        <fullName evidence="3">Roadblock/LC7 domain-containing protein</fullName>
    </recommendedName>
</protein>
<dbReference type="PATRIC" id="fig|1286631.3.peg.3714"/>
<evidence type="ECO:0000313" key="1">
    <source>
        <dbReference type="EMBL" id="KDB50613.1"/>
    </source>
</evidence>
<reference evidence="1 2" key="1">
    <citation type="journal article" date="2014" name="FEMS Microbiol. Ecol.">
        <title>Sphaerotilus natans encrusted with nanoball-shaped Fe(III) oxide minerals formed by nitrate-reducing mixotrophic Fe(II) oxidation.</title>
        <authorList>
            <person name="Park S."/>
            <person name="Kim D.H."/>
            <person name="Lee J.H."/>
            <person name="Hur H.G."/>
        </authorList>
    </citation>
    <scope>NUCLEOTIDE SEQUENCE [LARGE SCALE GENOMIC DNA]</scope>
    <source>
        <strain evidence="1 2">DSM 6575</strain>
    </source>
</reference>
<dbReference type="STRING" id="34103.SAMN05421778_111114"/>